<dbReference type="EMBL" id="CP000680">
    <property type="protein sequence ID" value="ABP87256.1"/>
    <property type="molecule type" value="Genomic_DNA"/>
</dbReference>
<sequence>MSDYRLPARSARMSVPRLETSPMQQQPAPTPDSDTPLEQALDWLILLDDADEACQARFAQWLAASPANAEAFARAQRCWQSPALVSAAARLEQRRQPTPKRARRLGPGLAFAASLLLVVGITLHSDLLLRLRADHVTAVGQRQSLQLADGSRVLLNTDSAFTSRIDERQRVTQLLRGEAYFDVAKDSSRPFEVSAGPVRVSVRGTAFAVRYLGDAAEVSVEHGEIEVHARGNDTRIHLRGGDSIRVGPDGVGQRTRASSASQLAWVQGRLVFDDRPLHEVLDELRRYYPGWIINGNARLNDLRITGNYRLSEPASIMRSLAQVTSAQLHEYPALLILN</sequence>
<dbReference type="InterPro" id="IPR012373">
    <property type="entry name" value="Ferrdict_sens_TM"/>
</dbReference>
<name>A4Y0Z0_ECTM1</name>
<dbReference type="STRING" id="399739.Pmen_4509"/>
<dbReference type="Gene3D" id="2.60.120.1440">
    <property type="match status" value="1"/>
</dbReference>
<evidence type="ECO:0000256" key="2">
    <source>
        <dbReference type="SAM" id="Phobius"/>
    </source>
</evidence>
<dbReference type="GO" id="GO:0016989">
    <property type="term" value="F:sigma factor antagonist activity"/>
    <property type="evidence" value="ECO:0007669"/>
    <property type="project" value="TreeGrafter"/>
</dbReference>
<proteinExistence type="predicted"/>
<dbReference type="PANTHER" id="PTHR30273">
    <property type="entry name" value="PERIPLASMIC SIGNAL SENSOR AND SIGMA FACTOR ACTIVATOR FECR-RELATED"/>
    <property type="match status" value="1"/>
</dbReference>
<organism evidence="6">
    <name type="scientific">Ectopseudomonas mendocina (strain ymp)</name>
    <name type="common">Pseudomonas mendocina</name>
    <dbReference type="NCBI Taxonomy" id="399739"/>
    <lineage>
        <taxon>Bacteria</taxon>
        <taxon>Pseudomonadati</taxon>
        <taxon>Pseudomonadota</taxon>
        <taxon>Gammaproteobacteria</taxon>
        <taxon>Pseudomonadales</taxon>
        <taxon>Pseudomonadaceae</taxon>
        <taxon>Ectopseudomonas</taxon>
    </lineage>
</organism>
<evidence type="ECO:0000259" key="5">
    <source>
        <dbReference type="Pfam" id="PF16344"/>
    </source>
</evidence>
<keyword evidence="2" id="KW-1133">Transmembrane helix</keyword>
<feature type="domain" description="FecR N-terminal" evidence="4">
    <location>
        <begin position="38"/>
        <end position="77"/>
    </location>
</feature>
<feature type="domain" description="Protein FecR C-terminal" evidence="5">
    <location>
        <begin position="269"/>
        <end position="325"/>
    </location>
</feature>
<dbReference type="InterPro" id="IPR032623">
    <property type="entry name" value="FecR_N"/>
</dbReference>
<dbReference type="Pfam" id="PF16220">
    <property type="entry name" value="DUF4880"/>
    <property type="match status" value="1"/>
</dbReference>
<dbReference type="InterPro" id="IPR006860">
    <property type="entry name" value="FecR"/>
</dbReference>
<gene>
    <name evidence="6" type="ordered locus">Pmen_4509</name>
</gene>
<feature type="domain" description="FecR protein" evidence="3">
    <location>
        <begin position="134"/>
        <end position="226"/>
    </location>
</feature>
<dbReference type="InterPro" id="IPR032508">
    <property type="entry name" value="FecR_C"/>
</dbReference>
<feature type="transmembrane region" description="Helical" evidence="2">
    <location>
        <begin position="105"/>
        <end position="123"/>
    </location>
</feature>
<evidence type="ECO:0000259" key="4">
    <source>
        <dbReference type="Pfam" id="PF16220"/>
    </source>
</evidence>
<accession>A4Y0Z0</accession>
<keyword evidence="2" id="KW-0812">Transmembrane</keyword>
<keyword evidence="2" id="KW-0472">Membrane</keyword>
<reference evidence="6" key="1">
    <citation type="submission" date="2007-04" db="EMBL/GenBank/DDBJ databases">
        <title>Complete sequence of Pseudomonas mendocina ymp.</title>
        <authorList>
            <consortium name="US DOE Joint Genome Institute"/>
            <person name="Copeland A."/>
            <person name="Lucas S."/>
            <person name="Lapidus A."/>
            <person name="Barry K."/>
            <person name="Glavina del Rio T."/>
            <person name="Dalin E."/>
            <person name="Tice H."/>
            <person name="Pitluck S."/>
            <person name="Kiss H."/>
            <person name="Brettin T."/>
            <person name="Detter J.C."/>
            <person name="Bruce D."/>
            <person name="Han C."/>
            <person name="Schmutz J."/>
            <person name="Larimer F."/>
            <person name="Land M."/>
            <person name="Hauser L."/>
            <person name="Kyrpides N."/>
            <person name="Mikhailova N."/>
            <person name="Hersman L."/>
            <person name="Dubois J."/>
            <person name="Maurice P."/>
            <person name="Richardson P."/>
        </authorList>
    </citation>
    <scope>NUCLEOTIDE SEQUENCE [LARGE SCALE GENOMIC DNA]</scope>
    <source>
        <strain evidence="6">Ymp</strain>
    </source>
</reference>
<evidence type="ECO:0000259" key="3">
    <source>
        <dbReference type="Pfam" id="PF04773"/>
    </source>
</evidence>
<dbReference type="Pfam" id="PF16344">
    <property type="entry name" value="FecR_C"/>
    <property type="match status" value="1"/>
</dbReference>
<dbReference type="KEGG" id="pmy:Pmen_4509"/>
<dbReference type="HOGENOM" id="CLU_050192_0_1_6"/>
<protein>
    <submittedName>
        <fullName evidence="6">Putative FecR</fullName>
    </submittedName>
</protein>
<dbReference type="PIRSF" id="PIRSF018266">
    <property type="entry name" value="FecR"/>
    <property type="match status" value="1"/>
</dbReference>
<dbReference type="PANTHER" id="PTHR30273:SF2">
    <property type="entry name" value="PROTEIN FECR"/>
    <property type="match status" value="1"/>
</dbReference>
<dbReference type="Pfam" id="PF04773">
    <property type="entry name" value="FecR"/>
    <property type="match status" value="1"/>
</dbReference>
<evidence type="ECO:0000256" key="1">
    <source>
        <dbReference type="SAM" id="MobiDB-lite"/>
    </source>
</evidence>
<feature type="region of interest" description="Disordered" evidence="1">
    <location>
        <begin position="1"/>
        <end position="34"/>
    </location>
</feature>
<dbReference type="AlphaFoldDB" id="A4Y0Z0"/>
<dbReference type="OrthoDB" id="9798846at2"/>
<evidence type="ECO:0000313" key="6">
    <source>
        <dbReference type="EMBL" id="ABP87256.1"/>
    </source>
</evidence>
<dbReference type="eggNOG" id="COG3712">
    <property type="taxonomic scope" value="Bacteria"/>
</dbReference>
<dbReference type="Gene3D" id="3.55.50.30">
    <property type="match status" value="1"/>
</dbReference>